<dbReference type="EMBL" id="FXXI01000001">
    <property type="protein sequence ID" value="SMR99996.1"/>
    <property type="molecule type" value="Genomic_DNA"/>
</dbReference>
<dbReference type="SUPFAM" id="SSF55874">
    <property type="entry name" value="ATPase domain of HSP90 chaperone/DNA topoisomerase II/histidine kinase"/>
    <property type="match status" value="1"/>
</dbReference>
<dbReference type="CDD" id="cd06225">
    <property type="entry name" value="HAMP"/>
    <property type="match status" value="1"/>
</dbReference>
<dbReference type="Proteomes" id="UP000196125">
    <property type="component" value="Unassembled WGS sequence"/>
</dbReference>
<evidence type="ECO:0000256" key="8">
    <source>
        <dbReference type="SAM" id="Phobius"/>
    </source>
</evidence>
<reference evidence="11 14" key="2">
    <citation type="submission" date="2023-11" db="EMBL/GenBank/DDBJ databases">
        <title>Plant-associative lifestyle of Vibrio porteresiae and its evolutionary dynamics.</title>
        <authorList>
            <person name="Rameshkumar N."/>
            <person name="Kirti K."/>
        </authorList>
    </citation>
    <scope>NUCLEOTIDE SEQUENCE [LARGE SCALE GENOMIC DNA]</scope>
    <source>
        <strain evidence="11 14">MSSRF38</strain>
    </source>
</reference>
<comment type="catalytic activity">
    <reaction evidence="1">
        <text>ATP + protein L-histidine = ADP + protein N-phospho-L-histidine.</text>
        <dbReference type="EC" id="2.7.13.3"/>
    </reaction>
</comment>
<dbReference type="PRINTS" id="PR00344">
    <property type="entry name" value="BCTRLSENSOR"/>
</dbReference>
<evidence type="ECO:0000256" key="7">
    <source>
        <dbReference type="SAM" id="Coils"/>
    </source>
</evidence>
<dbReference type="OrthoDB" id="1931120at2"/>
<dbReference type="Pfam" id="PF00672">
    <property type="entry name" value="HAMP"/>
    <property type="match status" value="1"/>
</dbReference>
<keyword evidence="6 12" id="KW-0418">Kinase</keyword>
<keyword evidence="8" id="KW-1133">Transmembrane helix</keyword>
<keyword evidence="11" id="KW-0067">ATP-binding</keyword>
<proteinExistence type="predicted"/>
<dbReference type="GO" id="GO:0000155">
    <property type="term" value="F:phosphorelay sensor kinase activity"/>
    <property type="evidence" value="ECO:0007669"/>
    <property type="project" value="InterPro"/>
</dbReference>
<organism evidence="12 13">
    <name type="scientific">Vibrio mangrovi</name>
    <dbReference type="NCBI Taxonomy" id="474394"/>
    <lineage>
        <taxon>Bacteria</taxon>
        <taxon>Pseudomonadati</taxon>
        <taxon>Pseudomonadota</taxon>
        <taxon>Gammaproteobacteria</taxon>
        <taxon>Vibrionales</taxon>
        <taxon>Vibrionaceae</taxon>
        <taxon>Vibrio</taxon>
    </lineage>
</organism>
<feature type="domain" description="Histidine kinase" evidence="9">
    <location>
        <begin position="289"/>
        <end position="537"/>
    </location>
</feature>
<dbReference type="PROSITE" id="PS50109">
    <property type="entry name" value="HIS_KIN"/>
    <property type="match status" value="1"/>
</dbReference>
<protein>
    <recommendedName>
        <fullName evidence="3">histidine kinase</fullName>
        <ecNumber evidence="3">2.7.13.3</ecNumber>
    </recommendedName>
</protein>
<dbReference type="GO" id="GO:0005524">
    <property type="term" value="F:ATP binding"/>
    <property type="evidence" value="ECO:0007669"/>
    <property type="project" value="UniProtKB-KW"/>
</dbReference>
<dbReference type="InterPro" id="IPR005467">
    <property type="entry name" value="His_kinase_dom"/>
</dbReference>
<dbReference type="CDD" id="cd00082">
    <property type="entry name" value="HisKA"/>
    <property type="match status" value="1"/>
</dbReference>
<dbReference type="GO" id="GO:0016020">
    <property type="term" value="C:membrane"/>
    <property type="evidence" value="ECO:0007669"/>
    <property type="project" value="UniProtKB-SubCell"/>
</dbReference>
<dbReference type="SMART" id="SM00304">
    <property type="entry name" value="HAMP"/>
    <property type="match status" value="1"/>
</dbReference>
<dbReference type="PROSITE" id="PS50885">
    <property type="entry name" value="HAMP"/>
    <property type="match status" value="1"/>
</dbReference>
<evidence type="ECO:0000259" key="10">
    <source>
        <dbReference type="PROSITE" id="PS50885"/>
    </source>
</evidence>
<dbReference type="Gene3D" id="6.10.340.10">
    <property type="match status" value="1"/>
</dbReference>
<evidence type="ECO:0000313" key="11">
    <source>
        <dbReference type="EMBL" id="MDW6003216.1"/>
    </source>
</evidence>
<dbReference type="EC" id="2.7.13.3" evidence="3"/>
<keyword evidence="7" id="KW-0175">Coiled coil</keyword>
<sequence length="540" mass="59985">MSLKLKTILGVAIIEALLLALLVSMTLNYLKTTNYDGLIKRATTTVTLFSTTTKDAVLSYDLASLEAFTSELMKNPDLKYVKILTPNGDVFTQAGEADYLQRPFVEDHDVALVSDGVFDISAKIEEGGHLFGLIHLGIDTSELNQKIQEARYWSAIIAGIEMIMVALFSYLLGTYLIGRLSQLREAANQISRGETDVTVTISGADEVTDVAHAFNKMSSRLQEESQRRTEYEEELQELNRTLENRVERRTEQLSQNIAKLKSMNETLKHTHAQLVQSEKMASIGTLAAGVAHEINNPVGFVMSNVRTLASYIKTYEGAIERIQALLIQEESQPGIHRALHELGQWLNQQDIDFLQEDVSGLLSDTLEGTERIRDIVVGLKEFSHTDQDKVMKSADVNEAILKTLKIAHNELKYKSQVETELGDIPPLICNIGQIQQVLLNIVINAGHAIKENGLIKIKSGMSDNHVFISVEDNGCGIDPLIQQKIFDPFFTTKEIGKGTGLGLSIAYSIMEEHQGQIKVETDPGKGSKFTLYFPFPQLSD</sequence>
<dbReference type="InterPro" id="IPR004358">
    <property type="entry name" value="Sig_transdc_His_kin-like_C"/>
</dbReference>
<evidence type="ECO:0000259" key="9">
    <source>
        <dbReference type="PROSITE" id="PS50109"/>
    </source>
</evidence>
<keyword evidence="8" id="KW-0812">Transmembrane</keyword>
<comment type="subcellular location">
    <subcellularLocation>
        <location evidence="2">Membrane</location>
    </subcellularLocation>
</comment>
<dbReference type="InterPro" id="IPR003660">
    <property type="entry name" value="HAMP_dom"/>
</dbReference>
<dbReference type="Gene3D" id="1.10.287.130">
    <property type="match status" value="1"/>
</dbReference>
<evidence type="ECO:0000256" key="2">
    <source>
        <dbReference type="ARBA" id="ARBA00004370"/>
    </source>
</evidence>
<dbReference type="Proteomes" id="UP001283366">
    <property type="component" value="Unassembled WGS sequence"/>
</dbReference>
<keyword evidence="11" id="KW-0547">Nucleotide-binding</keyword>
<evidence type="ECO:0000313" key="13">
    <source>
        <dbReference type="Proteomes" id="UP000196125"/>
    </source>
</evidence>
<accession>A0A1Y6IQT5</accession>
<dbReference type="RefSeq" id="WP_087479978.1">
    <property type="nucleotide sequence ID" value="NZ_AP024883.1"/>
</dbReference>
<keyword evidence="5 12" id="KW-0808">Transferase</keyword>
<dbReference type="InterPro" id="IPR003594">
    <property type="entry name" value="HATPase_dom"/>
</dbReference>
<evidence type="ECO:0000313" key="12">
    <source>
        <dbReference type="EMBL" id="SMR99996.1"/>
    </source>
</evidence>
<dbReference type="PANTHER" id="PTHR43065">
    <property type="entry name" value="SENSOR HISTIDINE KINASE"/>
    <property type="match status" value="1"/>
</dbReference>
<name>A0A1Y6IQT5_9VIBR</name>
<reference evidence="12 13" key="1">
    <citation type="submission" date="2017-05" db="EMBL/GenBank/DDBJ databases">
        <authorList>
            <person name="Song R."/>
            <person name="Chenine A.L."/>
            <person name="Ruprecht R.M."/>
        </authorList>
    </citation>
    <scope>NUCLEOTIDE SEQUENCE [LARGE SCALE GENOMIC DNA]</scope>
    <source>
        <strain evidence="12 13">CECT 7927</strain>
    </source>
</reference>
<dbReference type="Gene3D" id="3.30.565.10">
    <property type="entry name" value="Histidine kinase-like ATPase, C-terminal domain"/>
    <property type="match status" value="1"/>
</dbReference>
<dbReference type="InterPro" id="IPR036890">
    <property type="entry name" value="HATPase_C_sf"/>
</dbReference>
<evidence type="ECO:0000256" key="3">
    <source>
        <dbReference type="ARBA" id="ARBA00012438"/>
    </source>
</evidence>
<evidence type="ECO:0000256" key="6">
    <source>
        <dbReference type="ARBA" id="ARBA00022777"/>
    </source>
</evidence>
<dbReference type="EMBL" id="JAWRCO010000001">
    <property type="protein sequence ID" value="MDW6003216.1"/>
    <property type="molecule type" value="Genomic_DNA"/>
</dbReference>
<feature type="domain" description="HAMP" evidence="10">
    <location>
        <begin position="174"/>
        <end position="226"/>
    </location>
</feature>
<dbReference type="SMART" id="SM00387">
    <property type="entry name" value="HATPase_c"/>
    <property type="match status" value="1"/>
</dbReference>
<dbReference type="SUPFAM" id="SSF158472">
    <property type="entry name" value="HAMP domain-like"/>
    <property type="match status" value="1"/>
</dbReference>
<feature type="coiled-coil region" evidence="7">
    <location>
        <begin position="214"/>
        <end position="270"/>
    </location>
</feature>
<keyword evidence="4" id="KW-0597">Phosphoprotein</keyword>
<feature type="transmembrane region" description="Helical" evidence="8">
    <location>
        <begin position="152"/>
        <end position="177"/>
    </location>
</feature>
<dbReference type="PANTHER" id="PTHR43065:SF50">
    <property type="entry name" value="HISTIDINE KINASE"/>
    <property type="match status" value="1"/>
</dbReference>
<keyword evidence="14" id="KW-1185">Reference proteome</keyword>
<gene>
    <name evidence="12" type="primary">kinE_3</name>
    <name evidence="11" type="ORF">SBX37_10195</name>
    <name evidence="12" type="ORF">VIM7927_01234</name>
</gene>
<evidence type="ECO:0000256" key="4">
    <source>
        <dbReference type="ARBA" id="ARBA00022553"/>
    </source>
</evidence>
<dbReference type="InterPro" id="IPR003661">
    <property type="entry name" value="HisK_dim/P_dom"/>
</dbReference>
<evidence type="ECO:0000313" key="14">
    <source>
        <dbReference type="Proteomes" id="UP001283366"/>
    </source>
</evidence>
<keyword evidence="8" id="KW-0472">Membrane</keyword>
<dbReference type="Pfam" id="PF02518">
    <property type="entry name" value="HATPase_c"/>
    <property type="match status" value="1"/>
</dbReference>
<feature type="transmembrane region" description="Helical" evidence="8">
    <location>
        <begin position="7"/>
        <end position="30"/>
    </location>
</feature>
<dbReference type="AlphaFoldDB" id="A0A1Y6IQT5"/>
<evidence type="ECO:0000256" key="1">
    <source>
        <dbReference type="ARBA" id="ARBA00000085"/>
    </source>
</evidence>
<evidence type="ECO:0000256" key="5">
    <source>
        <dbReference type="ARBA" id="ARBA00022679"/>
    </source>
</evidence>